<dbReference type="GO" id="GO:0016874">
    <property type="term" value="F:ligase activity"/>
    <property type="evidence" value="ECO:0007669"/>
    <property type="project" value="UniProtKB-KW"/>
</dbReference>
<organism evidence="12 13">
    <name type="scientific">[Candida] anglica</name>
    <dbReference type="NCBI Taxonomy" id="148631"/>
    <lineage>
        <taxon>Eukaryota</taxon>
        <taxon>Fungi</taxon>
        <taxon>Dikarya</taxon>
        <taxon>Ascomycota</taxon>
        <taxon>Saccharomycotina</taxon>
        <taxon>Pichiomycetes</taxon>
        <taxon>Debaryomycetaceae</taxon>
        <taxon>Kurtzmaniella</taxon>
    </lineage>
</organism>
<dbReference type="InterPro" id="IPR014729">
    <property type="entry name" value="Rossmann-like_a/b/a_fold"/>
</dbReference>
<feature type="domain" description="Aminoacyl-tRNA synthetase class I anticodon-binding" evidence="11">
    <location>
        <begin position="402"/>
        <end position="524"/>
    </location>
</feature>
<dbReference type="EMBL" id="OZ004255">
    <property type="protein sequence ID" value="CAK7899108.1"/>
    <property type="molecule type" value="Genomic_DNA"/>
</dbReference>
<evidence type="ECO:0000313" key="13">
    <source>
        <dbReference type="Proteomes" id="UP001497600"/>
    </source>
</evidence>
<dbReference type="Pfam" id="PF00749">
    <property type="entry name" value="tRNA-synt_1c"/>
    <property type="match status" value="1"/>
</dbReference>
<evidence type="ECO:0000313" key="12">
    <source>
        <dbReference type="EMBL" id="CAK7899108.1"/>
    </source>
</evidence>
<evidence type="ECO:0000256" key="9">
    <source>
        <dbReference type="RuleBase" id="RU363037"/>
    </source>
</evidence>
<dbReference type="Gene3D" id="1.10.10.350">
    <property type="match status" value="1"/>
</dbReference>
<evidence type="ECO:0000259" key="11">
    <source>
        <dbReference type="Pfam" id="PF19269"/>
    </source>
</evidence>
<dbReference type="InterPro" id="IPR008925">
    <property type="entry name" value="aa_tRNA-synth_I_cd-bd_sf"/>
</dbReference>
<dbReference type="EC" id="6.1.1.17" evidence="2"/>
<name>A0ABP0E8D2_9ASCO</name>
<dbReference type="InterPro" id="IPR045462">
    <property type="entry name" value="aa-tRNA-synth_I_cd-bd"/>
</dbReference>
<keyword evidence="4 9" id="KW-0547">Nucleotide-binding</keyword>
<dbReference type="SUPFAM" id="SSF48163">
    <property type="entry name" value="An anticodon-binding domain of class I aminoacyl-tRNA synthetases"/>
    <property type="match status" value="1"/>
</dbReference>
<evidence type="ECO:0000259" key="10">
    <source>
        <dbReference type="Pfam" id="PF00749"/>
    </source>
</evidence>
<evidence type="ECO:0000256" key="2">
    <source>
        <dbReference type="ARBA" id="ARBA00012835"/>
    </source>
</evidence>
<comment type="similarity">
    <text evidence="1">Belongs to the class-I aminoacyl-tRNA synthetase family. Glutamate--tRNA ligase type 1 subfamily.</text>
</comment>
<keyword evidence="3 9" id="KW-0436">Ligase</keyword>
<dbReference type="InterPro" id="IPR020058">
    <property type="entry name" value="Glu/Gln-tRNA-synth_Ib_cat-dom"/>
</dbReference>
<dbReference type="NCBIfam" id="TIGR00464">
    <property type="entry name" value="gltX_bact"/>
    <property type="match status" value="1"/>
</dbReference>
<protein>
    <recommendedName>
        <fullName evidence="2">glutamate--tRNA ligase</fullName>
        <ecNumber evidence="2">6.1.1.17</ecNumber>
    </recommendedName>
    <alternativeName>
        <fullName evidence="8">Glutamyl-tRNA synthetase</fullName>
    </alternativeName>
</protein>
<dbReference type="Gene3D" id="3.40.50.620">
    <property type="entry name" value="HUPs"/>
    <property type="match status" value="1"/>
</dbReference>
<dbReference type="InterPro" id="IPR004527">
    <property type="entry name" value="Glu-tRNA-ligase_bac/mito"/>
</dbReference>
<reference evidence="12 13" key="1">
    <citation type="submission" date="2024-01" db="EMBL/GenBank/DDBJ databases">
        <authorList>
            <consortium name="Genoscope - CEA"/>
            <person name="William W."/>
        </authorList>
    </citation>
    <scope>NUCLEOTIDE SEQUENCE [LARGE SCALE GENOMIC DNA]</scope>
    <source>
        <strain evidence="12 13">29B2s-10</strain>
    </source>
</reference>
<dbReference type="InterPro" id="IPR033910">
    <property type="entry name" value="GluRS_core"/>
</dbReference>
<dbReference type="HAMAP" id="MF_00022">
    <property type="entry name" value="Glu_tRNA_synth_type1"/>
    <property type="match status" value="1"/>
</dbReference>
<dbReference type="PANTHER" id="PTHR43311:SF2">
    <property type="entry name" value="GLUTAMATE--TRNA LIGASE, MITOCHONDRIAL-RELATED"/>
    <property type="match status" value="1"/>
</dbReference>
<evidence type="ECO:0000256" key="8">
    <source>
        <dbReference type="ARBA" id="ARBA00030865"/>
    </source>
</evidence>
<keyword evidence="5 9" id="KW-0067">ATP-binding</keyword>
<evidence type="ECO:0000256" key="3">
    <source>
        <dbReference type="ARBA" id="ARBA00022598"/>
    </source>
</evidence>
<keyword evidence="6 9" id="KW-0648">Protein biosynthesis</keyword>
<accession>A0ABP0E8D2</accession>
<proteinExistence type="inferred from homology"/>
<dbReference type="Proteomes" id="UP001497600">
    <property type="component" value="Chromosome C"/>
</dbReference>
<sequence length="527" mass="59708">MFIVRSRLSSPRTFIRAATYTTASPKFSFTEDAVDPIERKGSVHPTTPARTRFAPSPTGYLHLGSLRTALYNYLLAKNTNGTFILRLEDTDQKRLIVDAEQNIYDSLKWCGLKIDEGPMEGGPYGPYRQSDRREIYQKYAQILLDSGHAYKCYCSKDRLASLRESAMKLKPPTTVTYDRYCANGAHDHEVDAVPTIRFKSPDVYEPIEDLTHGVLNLQPQYNTSDRRFDDFVIMKADGLPTYHFANIVDDHLMKITHVIRGEEWLSSTPKHVALYKAFGWVPPKFVHIPLLTSLSDKKLSKRSGDIGIWSLKNKGILPEALTNFCALFGWSPARTPGVSATEVMKLEELVQKFSLDNLTKGNAKVDDAKLHFFNKSHLQLRLQDERSFQEIVDLNLSQYQKLYPNLTEEYFKNVLSSVGPSISSINELDQHKYLFEEIDYSSIDTKKLPAEAKEVLQAFTELDDSITFEDGVKEVITEVPGLKKKDIFKTLRYAYAGGASGLTIPLLVELLGKEKATLRLQKALKSL</sequence>
<dbReference type="Pfam" id="PF19269">
    <property type="entry name" value="Anticodon_2"/>
    <property type="match status" value="1"/>
</dbReference>
<dbReference type="PRINTS" id="PR00987">
    <property type="entry name" value="TRNASYNTHGLU"/>
</dbReference>
<keyword evidence="13" id="KW-1185">Reference proteome</keyword>
<dbReference type="InterPro" id="IPR000924">
    <property type="entry name" value="Glu/Gln-tRNA-synth"/>
</dbReference>
<gene>
    <name evidence="12" type="primary">MSE1</name>
    <name evidence="12" type="ORF">CAAN4_C01178</name>
</gene>
<dbReference type="SUPFAM" id="SSF52374">
    <property type="entry name" value="Nucleotidylyl transferase"/>
    <property type="match status" value="1"/>
</dbReference>
<evidence type="ECO:0000256" key="1">
    <source>
        <dbReference type="ARBA" id="ARBA00007894"/>
    </source>
</evidence>
<evidence type="ECO:0000256" key="7">
    <source>
        <dbReference type="ARBA" id="ARBA00023146"/>
    </source>
</evidence>
<evidence type="ECO:0000256" key="6">
    <source>
        <dbReference type="ARBA" id="ARBA00022917"/>
    </source>
</evidence>
<feature type="domain" description="Glutamyl/glutaminyl-tRNA synthetase class Ib catalytic" evidence="10">
    <location>
        <begin position="50"/>
        <end position="371"/>
    </location>
</feature>
<evidence type="ECO:0000256" key="5">
    <source>
        <dbReference type="ARBA" id="ARBA00022840"/>
    </source>
</evidence>
<dbReference type="InterPro" id="IPR049940">
    <property type="entry name" value="GluQ/Sye"/>
</dbReference>
<dbReference type="InterPro" id="IPR020751">
    <property type="entry name" value="aa-tRNA-synth_I_codon-bd_sub2"/>
</dbReference>
<keyword evidence="7 9" id="KW-0030">Aminoacyl-tRNA synthetase</keyword>
<dbReference type="CDD" id="cd00808">
    <property type="entry name" value="GluRS_core"/>
    <property type="match status" value="1"/>
</dbReference>
<dbReference type="PANTHER" id="PTHR43311">
    <property type="entry name" value="GLUTAMATE--TRNA LIGASE"/>
    <property type="match status" value="1"/>
</dbReference>
<evidence type="ECO:0000256" key="4">
    <source>
        <dbReference type="ARBA" id="ARBA00022741"/>
    </source>
</evidence>